<evidence type="ECO:0000259" key="5">
    <source>
        <dbReference type="PROSITE" id="PS51918"/>
    </source>
</evidence>
<sequence length="353" mass="40234">MNVFDDPGIQKALGRYVRVMNDELPARFMLCKSVPAAIPAGISECWAEHSKAMKKFSKLLNNPQHVEEVRPNLLELKQRIADLMIADCSFCERTCRVNRKKGELGMCRVGYESRISSAFEHIGEEPELVPSGTIFFSGCNMSCQYCQNWQISQFPSCGEVWPPQKIAEWVEHHRKFGIRNVNLVGGEPTPNLHNILASLQLCRVNIPVVWNSNMIMSQETMELLNGVVDVYLADFKYGNDGCAKRLSLMPQGYWKTLTRNSLAASRHAEILYRHLVLPNHVECCSKPVLKWVSDNLGDSVRVNIMSQYRPEYRAAGISDITRRITKKEYEEVADYSRKAGLWNVELQSLLFSE</sequence>
<dbReference type="InterPro" id="IPR040085">
    <property type="entry name" value="MJ0674-like"/>
</dbReference>
<accession>A0A7D5XI38</accession>
<organism evidence="6 7">
    <name type="scientific">Fermentimicrarchaeum limneticum</name>
    <dbReference type="NCBI Taxonomy" id="2795018"/>
    <lineage>
        <taxon>Archaea</taxon>
        <taxon>Candidatus Micrarchaeota</taxon>
        <taxon>Candidatus Fermentimicrarchaeales</taxon>
        <taxon>Candidatus Fermentimicrarchaeaceae</taxon>
        <taxon>Candidatus Fermentimicrarchaeum</taxon>
    </lineage>
</organism>
<dbReference type="Pfam" id="PF04055">
    <property type="entry name" value="Radical_SAM"/>
    <property type="match status" value="1"/>
</dbReference>
<dbReference type="CDD" id="cd01335">
    <property type="entry name" value="Radical_SAM"/>
    <property type="match status" value="1"/>
</dbReference>
<protein>
    <submittedName>
        <fullName evidence="6">Radical SAM protein</fullName>
    </submittedName>
</protein>
<evidence type="ECO:0000256" key="2">
    <source>
        <dbReference type="ARBA" id="ARBA00022723"/>
    </source>
</evidence>
<dbReference type="SUPFAM" id="SSF102114">
    <property type="entry name" value="Radical SAM enzymes"/>
    <property type="match status" value="1"/>
</dbReference>
<evidence type="ECO:0000256" key="1">
    <source>
        <dbReference type="ARBA" id="ARBA00022691"/>
    </source>
</evidence>
<keyword evidence="2" id="KW-0479">Metal-binding</keyword>
<dbReference type="SFLD" id="SFLDG01099">
    <property type="entry name" value="Uncharacterised_Radical_SAM_Su"/>
    <property type="match status" value="1"/>
</dbReference>
<dbReference type="InterPro" id="IPR007197">
    <property type="entry name" value="rSAM"/>
</dbReference>
<dbReference type="KEGG" id="flt:Sv326_0957"/>
<feature type="domain" description="Radical SAM core" evidence="5">
    <location>
        <begin position="121"/>
        <end position="342"/>
    </location>
</feature>
<evidence type="ECO:0000313" key="6">
    <source>
        <dbReference type="EMBL" id="QLJ53132.1"/>
    </source>
</evidence>
<dbReference type="GO" id="GO:0051536">
    <property type="term" value="F:iron-sulfur cluster binding"/>
    <property type="evidence" value="ECO:0007669"/>
    <property type="project" value="UniProtKB-KW"/>
</dbReference>
<keyword evidence="4" id="KW-0411">Iron-sulfur</keyword>
<dbReference type="Proteomes" id="UP000510821">
    <property type="component" value="Chromosome"/>
</dbReference>
<dbReference type="PROSITE" id="PS51918">
    <property type="entry name" value="RADICAL_SAM"/>
    <property type="match status" value="1"/>
</dbReference>
<keyword evidence="1" id="KW-0949">S-adenosyl-L-methionine</keyword>
<name>A0A7D5XI38_FERL1</name>
<evidence type="ECO:0000256" key="4">
    <source>
        <dbReference type="ARBA" id="ARBA00023014"/>
    </source>
</evidence>
<dbReference type="SFLD" id="SFLDS00029">
    <property type="entry name" value="Radical_SAM"/>
    <property type="match status" value="1"/>
</dbReference>
<dbReference type="GO" id="GO:0046872">
    <property type="term" value="F:metal ion binding"/>
    <property type="evidence" value="ECO:0007669"/>
    <property type="project" value="UniProtKB-KW"/>
</dbReference>
<dbReference type="EMBL" id="CP058998">
    <property type="protein sequence ID" value="QLJ53132.1"/>
    <property type="molecule type" value="Genomic_DNA"/>
</dbReference>
<dbReference type="AlphaFoldDB" id="A0A7D5XI38"/>
<gene>
    <name evidence="6" type="ORF">Sv326_0957</name>
</gene>
<dbReference type="PANTHER" id="PTHR43075">
    <property type="entry name" value="FORMATE LYASE ACTIVATING ENZYME, PUTATIVE (AFU_ORTHOLOGUE AFUA_2G15630)-RELATED"/>
    <property type="match status" value="1"/>
</dbReference>
<dbReference type="PANTHER" id="PTHR43075:SF1">
    <property type="entry name" value="FORMATE LYASE ACTIVATING ENZYME, PUTATIVE (AFU_ORTHOLOGUE AFUA_2G15630)-RELATED"/>
    <property type="match status" value="1"/>
</dbReference>
<evidence type="ECO:0000313" key="7">
    <source>
        <dbReference type="Proteomes" id="UP000510821"/>
    </source>
</evidence>
<proteinExistence type="predicted"/>
<evidence type="ECO:0000256" key="3">
    <source>
        <dbReference type="ARBA" id="ARBA00023004"/>
    </source>
</evidence>
<dbReference type="Gene3D" id="3.20.20.70">
    <property type="entry name" value="Aldolase class I"/>
    <property type="match status" value="1"/>
</dbReference>
<keyword evidence="3" id="KW-0408">Iron</keyword>
<reference evidence="7" key="1">
    <citation type="submission" date="2020-07" db="EMBL/GenBank/DDBJ databases">
        <title>Metabolic diversity and evolutionary history of the archaeal phylum ###Micrarchaeota### uncovered from a freshwater lake metagenome.</title>
        <authorList>
            <person name="Kadnikov V.V."/>
            <person name="Savvichev A.S."/>
            <person name="Mardanov A.V."/>
            <person name="Beletsky A.V."/>
            <person name="Chupakov A.V."/>
            <person name="Kokryatskaya N.M."/>
            <person name="Pimenov N.V."/>
            <person name="Ravin N.V."/>
        </authorList>
    </citation>
    <scope>NUCLEOTIDE SEQUENCE [LARGE SCALE GENOMIC DNA]</scope>
</reference>
<dbReference type="GO" id="GO:0003824">
    <property type="term" value="F:catalytic activity"/>
    <property type="evidence" value="ECO:0007669"/>
    <property type="project" value="InterPro"/>
</dbReference>
<dbReference type="InterPro" id="IPR013785">
    <property type="entry name" value="Aldolase_TIM"/>
</dbReference>
<dbReference type="InterPro" id="IPR058240">
    <property type="entry name" value="rSAM_sf"/>
</dbReference>